<organism evidence="1 2">
    <name type="scientific">Meloidogyne graminicola</name>
    <dbReference type="NCBI Taxonomy" id="189291"/>
    <lineage>
        <taxon>Eukaryota</taxon>
        <taxon>Metazoa</taxon>
        <taxon>Ecdysozoa</taxon>
        <taxon>Nematoda</taxon>
        <taxon>Chromadorea</taxon>
        <taxon>Rhabditida</taxon>
        <taxon>Tylenchina</taxon>
        <taxon>Tylenchomorpha</taxon>
        <taxon>Tylenchoidea</taxon>
        <taxon>Meloidogynidae</taxon>
        <taxon>Meloidogyninae</taxon>
        <taxon>Meloidogyne</taxon>
    </lineage>
</organism>
<keyword evidence="2" id="KW-1185">Reference proteome</keyword>
<dbReference type="InterPro" id="IPR029058">
    <property type="entry name" value="AB_hydrolase_fold"/>
</dbReference>
<proteinExistence type="predicted"/>
<comment type="caution">
    <text evidence="1">The sequence shown here is derived from an EMBL/GenBank/DDBJ whole genome shotgun (WGS) entry which is preliminary data.</text>
</comment>
<accession>A0A8S9ZQ47</accession>
<dbReference type="GO" id="GO:0016042">
    <property type="term" value="P:lipid catabolic process"/>
    <property type="evidence" value="ECO:0007669"/>
    <property type="project" value="InterPro"/>
</dbReference>
<dbReference type="PANTHER" id="PTHR32015:SF1">
    <property type="entry name" value="LIPASE"/>
    <property type="match status" value="1"/>
</dbReference>
<dbReference type="AlphaFoldDB" id="A0A8S9ZQ47"/>
<dbReference type="Pfam" id="PF01674">
    <property type="entry name" value="Lipase_2"/>
    <property type="match status" value="1"/>
</dbReference>
<evidence type="ECO:0000313" key="2">
    <source>
        <dbReference type="Proteomes" id="UP000605970"/>
    </source>
</evidence>
<gene>
    <name evidence="1" type="ORF">Mgra_00005215</name>
</gene>
<dbReference type="GO" id="GO:0016298">
    <property type="term" value="F:lipase activity"/>
    <property type="evidence" value="ECO:0007669"/>
    <property type="project" value="TreeGrafter"/>
</dbReference>
<name>A0A8S9ZQ47_9BILA</name>
<dbReference type="EMBL" id="JABEBT010000043">
    <property type="protein sequence ID" value="KAF7635395.1"/>
    <property type="molecule type" value="Genomic_DNA"/>
</dbReference>
<dbReference type="Gene3D" id="3.40.50.1820">
    <property type="entry name" value="alpha/beta hydrolase"/>
    <property type="match status" value="1"/>
</dbReference>
<dbReference type="PANTHER" id="PTHR32015">
    <property type="entry name" value="FASTING INDUCED LIPASE"/>
    <property type="match status" value="1"/>
</dbReference>
<dbReference type="OrthoDB" id="5786192at2759"/>
<reference evidence="1" key="1">
    <citation type="journal article" date="2020" name="Ecol. Evol.">
        <title>Genome structure and content of the rice root-knot nematode (Meloidogyne graminicola).</title>
        <authorList>
            <person name="Phan N.T."/>
            <person name="Danchin E.G.J."/>
            <person name="Klopp C."/>
            <person name="Perfus-Barbeoch L."/>
            <person name="Kozlowski D.K."/>
            <person name="Koutsovoulos G.D."/>
            <person name="Lopez-Roques C."/>
            <person name="Bouchez O."/>
            <person name="Zahm M."/>
            <person name="Besnard G."/>
            <person name="Bellafiore S."/>
        </authorList>
    </citation>
    <scope>NUCLEOTIDE SEQUENCE</scope>
    <source>
        <strain evidence="1">VN-18</strain>
    </source>
</reference>
<dbReference type="InterPro" id="IPR002918">
    <property type="entry name" value="Lipase_EstA/Esterase_EstB"/>
</dbReference>
<dbReference type="SUPFAM" id="SSF53474">
    <property type="entry name" value="alpha/beta-Hydrolases"/>
    <property type="match status" value="1"/>
</dbReference>
<sequence length="259" mass="29254">MTKYPKMYNNYFLQLIFSLQFFFNCLTLSLAQIDPAILKIGKAKGPFTWHFNDWLKTNKYGIYNFDSFEYGHQASFGGRQFHGEEIRKRPVIFIHGNSDGALAVGEEEWSQGWSATIAHLLNNGYSTAELYAVTYGDRNFTNTLQRTIDCETLVRLRRFLEAVLQYTGAQKVDIISHSMGVTLARQIIQGHGIEDLKADEDLEQCYLGPSLRHKVHTFIGIAGANYGICICSDEKLAETAPACSKKLGFGQDQAVQMLQ</sequence>
<protein>
    <recommendedName>
        <fullName evidence="3">Lipase</fullName>
    </recommendedName>
</protein>
<evidence type="ECO:0000313" key="1">
    <source>
        <dbReference type="EMBL" id="KAF7635395.1"/>
    </source>
</evidence>
<evidence type="ECO:0008006" key="3">
    <source>
        <dbReference type="Google" id="ProtNLM"/>
    </source>
</evidence>
<dbReference type="Proteomes" id="UP000605970">
    <property type="component" value="Unassembled WGS sequence"/>
</dbReference>